<organism evidence="3 4">
    <name type="scientific">Agrilutibacter niabensis</name>
    <dbReference type="NCBI Taxonomy" id="380628"/>
    <lineage>
        <taxon>Bacteria</taxon>
        <taxon>Pseudomonadati</taxon>
        <taxon>Pseudomonadota</taxon>
        <taxon>Gammaproteobacteria</taxon>
        <taxon>Lysobacterales</taxon>
        <taxon>Lysobacteraceae</taxon>
        <taxon>Agrilutibacter</taxon>
    </lineage>
</organism>
<dbReference type="Proteomes" id="UP001267878">
    <property type="component" value="Unassembled WGS sequence"/>
</dbReference>
<sequence>MQSEVAEDPEFTAVPGSQPGTLASRQFYARHLLIPMVAFALMAFVLPWFDIDRWWAGKLYAWQGHAWIWKSSFVTETLVHTFGRMLSVAAWFVVLGLWIRAMARQALSSWRRPLAYLLLATAMAALTVAWMKSWTNVNCPWDLTDFGGKRVYHGLFAARPAGPKGECFPAAHASAGYCWLSLYFFFLATRPNLRWLGFGIAIGFGLLFGFVQQLRGAHFLSHDLWALAVCWLVTLAIYVMVLKGKRVPEAAP</sequence>
<keyword evidence="4" id="KW-1185">Reference proteome</keyword>
<evidence type="ECO:0000259" key="2">
    <source>
        <dbReference type="Pfam" id="PF01569"/>
    </source>
</evidence>
<accession>A0ABU1VMW1</accession>
<dbReference type="SUPFAM" id="SSF48317">
    <property type="entry name" value="Acid phosphatase/Vanadium-dependent haloperoxidase"/>
    <property type="match status" value="1"/>
</dbReference>
<gene>
    <name evidence="3" type="ORF">J2X04_001154</name>
</gene>
<evidence type="ECO:0000313" key="3">
    <source>
        <dbReference type="EMBL" id="MDR7098807.1"/>
    </source>
</evidence>
<feature type="transmembrane region" description="Helical" evidence="1">
    <location>
        <begin position="195"/>
        <end position="212"/>
    </location>
</feature>
<dbReference type="EMBL" id="JAVDVW010000001">
    <property type="protein sequence ID" value="MDR7098807.1"/>
    <property type="molecule type" value="Genomic_DNA"/>
</dbReference>
<keyword evidence="1" id="KW-1133">Transmembrane helix</keyword>
<evidence type="ECO:0000313" key="4">
    <source>
        <dbReference type="Proteomes" id="UP001267878"/>
    </source>
</evidence>
<dbReference type="InterPro" id="IPR036938">
    <property type="entry name" value="PAP2/HPO_sf"/>
</dbReference>
<dbReference type="Pfam" id="PF01569">
    <property type="entry name" value="PAP2"/>
    <property type="match status" value="1"/>
</dbReference>
<comment type="caution">
    <text evidence="3">The sequence shown here is derived from an EMBL/GenBank/DDBJ whole genome shotgun (WGS) entry which is preliminary data.</text>
</comment>
<feature type="transmembrane region" description="Helical" evidence="1">
    <location>
        <begin position="82"/>
        <end position="101"/>
    </location>
</feature>
<protein>
    <submittedName>
        <fullName evidence="3">Membrane-associated PAP2 superfamily phosphatase</fullName>
    </submittedName>
</protein>
<dbReference type="InterPro" id="IPR000326">
    <property type="entry name" value="PAP2/HPO"/>
</dbReference>
<dbReference type="CDD" id="cd03396">
    <property type="entry name" value="PAP2_like_6"/>
    <property type="match status" value="1"/>
</dbReference>
<feature type="transmembrane region" description="Helical" evidence="1">
    <location>
        <begin position="170"/>
        <end position="188"/>
    </location>
</feature>
<feature type="domain" description="Phosphatidic acid phosphatase type 2/haloperoxidase" evidence="2">
    <location>
        <begin position="114"/>
        <end position="243"/>
    </location>
</feature>
<keyword evidence="1" id="KW-0812">Transmembrane</keyword>
<feature type="transmembrane region" description="Helical" evidence="1">
    <location>
        <begin position="224"/>
        <end position="242"/>
    </location>
</feature>
<keyword evidence="1" id="KW-0472">Membrane</keyword>
<proteinExistence type="predicted"/>
<name>A0ABU1VMW1_9GAMM</name>
<feature type="transmembrane region" description="Helical" evidence="1">
    <location>
        <begin position="113"/>
        <end position="131"/>
    </location>
</feature>
<reference evidence="3 4" key="1">
    <citation type="submission" date="2023-07" db="EMBL/GenBank/DDBJ databases">
        <title>Sorghum-associated microbial communities from plants grown in Nebraska, USA.</title>
        <authorList>
            <person name="Schachtman D."/>
        </authorList>
    </citation>
    <scope>NUCLEOTIDE SEQUENCE [LARGE SCALE GENOMIC DNA]</scope>
    <source>
        <strain evidence="3 4">BE187</strain>
    </source>
</reference>
<dbReference type="RefSeq" id="WP_310052890.1">
    <property type="nucleotide sequence ID" value="NZ_JAVDVW010000001.1"/>
</dbReference>
<feature type="transmembrane region" description="Helical" evidence="1">
    <location>
        <begin position="32"/>
        <end position="49"/>
    </location>
</feature>
<evidence type="ECO:0000256" key="1">
    <source>
        <dbReference type="SAM" id="Phobius"/>
    </source>
</evidence>